<keyword evidence="3 5" id="KW-1133">Transmembrane helix</keyword>
<keyword evidence="4 5" id="KW-0472">Membrane</keyword>
<dbReference type="EMBL" id="JAWDGP010007592">
    <property type="protein sequence ID" value="KAK3712052.1"/>
    <property type="molecule type" value="Genomic_DNA"/>
</dbReference>
<evidence type="ECO:0000256" key="1">
    <source>
        <dbReference type="ARBA" id="ARBA00004370"/>
    </source>
</evidence>
<evidence type="ECO:0000256" key="4">
    <source>
        <dbReference type="ARBA" id="ARBA00023136"/>
    </source>
</evidence>
<dbReference type="PANTHER" id="PTHR46641">
    <property type="entry name" value="FMRFAMIDE RECEPTOR-RELATED"/>
    <property type="match status" value="1"/>
</dbReference>
<keyword evidence="2 5" id="KW-0812">Transmembrane</keyword>
<evidence type="ECO:0000313" key="8">
    <source>
        <dbReference type="Proteomes" id="UP001283361"/>
    </source>
</evidence>
<evidence type="ECO:0000259" key="6">
    <source>
        <dbReference type="PROSITE" id="PS50262"/>
    </source>
</evidence>
<feature type="transmembrane region" description="Helical" evidence="5">
    <location>
        <begin position="74"/>
        <end position="99"/>
    </location>
</feature>
<comment type="subcellular location">
    <subcellularLocation>
        <location evidence="1">Membrane</location>
    </subcellularLocation>
</comment>
<feature type="transmembrane region" description="Helical" evidence="5">
    <location>
        <begin position="6"/>
        <end position="27"/>
    </location>
</feature>
<gene>
    <name evidence="7" type="ORF">RRG08_045040</name>
</gene>
<accession>A0AAE0XTT7</accession>
<evidence type="ECO:0000256" key="3">
    <source>
        <dbReference type="ARBA" id="ARBA00022989"/>
    </source>
</evidence>
<feature type="domain" description="G-protein coupled receptors family 1 profile" evidence="6">
    <location>
        <begin position="18"/>
        <end position="243"/>
    </location>
</feature>
<sequence>MGVVLGLDVILGCFAVVANVDNIIVYCMMDFVDSTTISLTALAISDLMVAVIAVNCSLAFLLPLIPNALFTYGVFMSFAGVPHVTLTKTSALITTYLSVERYLCVLFPLKIRMTLTPFRTFVAMVTIFVITLGPMSVLVLNYPTVLMFFPEKNGTILDVLPVNDGILIAANDVIRVYFCIFLPLLTFFTVTITTILLAVSLKKNKAWRDANRSMASTHIGHKTGDALLSTRNQVQSNLKRRRL</sequence>
<dbReference type="SUPFAM" id="SSF81321">
    <property type="entry name" value="Family A G protein-coupled receptor-like"/>
    <property type="match status" value="1"/>
</dbReference>
<reference evidence="7" key="1">
    <citation type="journal article" date="2023" name="G3 (Bethesda)">
        <title>A reference genome for the long-term kleptoplast-retaining sea slug Elysia crispata morphotype clarki.</title>
        <authorList>
            <person name="Eastman K.E."/>
            <person name="Pendleton A.L."/>
            <person name="Shaikh M.A."/>
            <person name="Suttiyut T."/>
            <person name="Ogas R."/>
            <person name="Tomko P."/>
            <person name="Gavelis G."/>
            <person name="Widhalm J.R."/>
            <person name="Wisecaver J.H."/>
        </authorList>
    </citation>
    <scope>NUCLEOTIDE SEQUENCE</scope>
    <source>
        <strain evidence="7">ECLA1</strain>
    </source>
</reference>
<proteinExistence type="predicted"/>
<evidence type="ECO:0000313" key="7">
    <source>
        <dbReference type="EMBL" id="KAK3712052.1"/>
    </source>
</evidence>
<feature type="transmembrane region" description="Helical" evidence="5">
    <location>
        <begin position="174"/>
        <end position="199"/>
    </location>
</feature>
<dbReference type="Proteomes" id="UP001283361">
    <property type="component" value="Unassembled WGS sequence"/>
</dbReference>
<dbReference type="GO" id="GO:0016020">
    <property type="term" value="C:membrane"/>
    <property type="evidence" value="ECO:0007669"/>
    <property type="project" value="UniProtKB-SubCell"/>
</dbReference>
<keyword evidence="8" id="KW-1185">Reference proteome</keyword>
<dbReference type="AlphaFoldDB" id="A0AAE0XTT7"/>
<name>A0AAE0XTT7_9GAST</name>
<dbReference type="Gene3D" id="1.20.1070.10">
    <property type="entry name" value="Rhodopsin 7-helix transmembrane proteins"/>
    <property type="match status" value="1"/>
</dbReference>
<feature type="transmembrane region" description="Helical" evidence="5">
    <location>
        <begin position="120"/>
        <end position="142"/>
    </location>
</feature>
<evidence type="ECO:0000256" key="5">
    <source>
        <dbReference type="SAM" id="Phobius"/>
    </source>
</evidence>
<protein>
    <recommendedName>
        <fullName evidence="6">G-protein coupled receptors family 1 profile domain-containing protein</fullName>
    </recommendedName>
</protein>
<dbReference type="PROSITE" id="PS50262">
    <property type="entry name" value="G_PROTEIN_RECEP_F1_2"/>
    <property type="match status" value="1"/>
</dbReference>
<organism evidence="7 8">
    <name type="scientific">Elysia crispata</name>
    <name type="common">lettuce slug</name>
    <dbReference type="NCBI Taxonomy" id="231223"/>
    <lineage>
        <taxon>Eukaryota</taxon>
        <taxon>Metazoa</taxon>
        <taxon>Spiralia</taxon>
        <taxon>Lophotrochozoa</taxon>
        <taxon>Mollusca</taxon>
        <taxon>Gastropoda</taxon>
        <taxon>Heterobranchia</taxon>
        <taxon>Euthyneura</taxon>
        <taxon>Panpulmonata</taxon>
        <taxon>Sacoglossa</taxon>
        <taxon>Placobranchoidea</taxon>
        <taxon>Plakobranchidae</taxon>
        <taxon>Elysia</taxon>
    </lineage>
</organism>
<dbReference type="GO" id="GO:0004930">
    <property type="term" value="F:G protein-coupled receptor activity"/>
    <property type="evidence" value="ECO:0007669"/>
    <property type="project" value="InterPro"/>
</dbReference>
<comment type="caution">
    <text evidence="7">The sequence shown here is derived from an EMBL/GenBank/DDBJ whole genome shotgun (WGS) entry which is preliminary data.</text>
</comment>
<dbReference type="InterPro" id="IPR052954">
    <property type="entry name" value="GPCR-Ligand_Int"/>
</dbReference>
<dbReference type="InterPro" id="IPR000276">
    <property type="entry name" value="GPCR_Rhodpsn"/>
</dbReference>
<evidence type="ECO:0000256" key="2">
    <source>
        <dbReference type="ARBA" id="ARBA00022692"/>
    </source>
</evidence>
<feature type="transmembrane region" description="Helical" evidence="5">
    <location>
        <begin position="39"/>
        <end position="62"/>
    </location>
</feature>
<dbReference type="PANTHER" id="PTHR46641:SF2">
    <property type="entry name" value="FMRFAMIDE RECEPTOR"/>
    <property type="match status" value="1"/>
</dbReference>
<dbReference type="InterPro" id="IPR017452">
    <property type="entry name" value="GPCR_Rhodpsn_7TM"/>
</dbReference>
<dbReference type="PRINTS" id="PR00237">
    <property type="entry name" value="GPCRRHODOPSN"/>
</dbReference>